<gene>
    <name evidence="3" type="ORF">BV133_2759</name>
    <name evidence="4" type="ORF">BVIRIDIS_14270</name>
</gene>
<feature type="region of interest" description="Disordered" evidence="1">
    <location>
        <begin position="24"/>
        <end position="99"/>
    </location>
</feature>
<organism evidence="4 5">
    <name type="scientific">Blastochloris viridis</name>
    <name type="common">Rhodopseudomonas viridis</name>
    <dbReference type="NCBI Taxonomy" id="1079"/>
    <lineage>
        <taxon>Bacteria</taxon>
        <taxon>Pseudomonadati</taxon>
        <taxon>Pseudomonadota</taxon>
        <taxon>Alphaproteobacteria</taxon>
        <taxon>Hyphomicrobiales</taxon>
        <taxon>Blastochloridaceae</taxon>
        <taxon>Blastochloris</taxon>
    </lineage>
</organism>
<dbReference type="PATRIC" id="fig|1079.6.peg.2049"/>
<dbReference type="Proteomes" id="UP000065734">
    <property type="component" value="Chromosome I"/>
</dbReference>
<dbReference type="KEGG" id="bvr:BVIR_1982"/>
<evidence type="ECO:0008006" key="6">
    <source>
        <dbReference type="Google" id="ProtNLM"/>
    </source>
</evidence>
<reference evidence="4" key="2">
    <citation type="submission" date="2015-11" db="EMBL/GenBank/DDBJ databases">
        <authorList>
            <person name="Zhang Y."/>
            <person name="Guo Z."/>
        </authorList>
    </citation>
    <scope>NUCLEOTIDE SEQUENCE</scope>
    <source>
        <strain evidence="4">1</strain>
    </source>
</reference>
<evidence type="ECO:0000313" key="5">
    <source>
        <dbReference type="Proteomes" id="UP000065734"/>
    </source>
</evidence>
<accession>A0A0H5BDR3</accession>
<evidence type="ECO:0000313" key="4">
    <source>
        <dbReference type="EMBL" id="CUU42415.1"/>
    </source>
</evidence>
<evidence type="ECO:0000313" key="3">
    <source>
        <dbReference type="EMBL" id="BAS00353.1"/>
    </source>
</evidence>
<name>A0A0H5BDR3_BLAVI</name>
<keyword evidence="2" id="KW-0732">Signal</keyword>
<evidence type="ECO:0000256" key="2">
    <source>
        <dbReference type="SAM" id="SignalP"/>
    </source>
</evidence>
<feature type="chain" id="PRO_5014229110" description="TIGR02301 family protein" evidence="2">
    <location>
        <begin position="22"/>
        <end position="200"/>
    </location>
</feature>
<reference evidence="5" key="3">
    <citation type="journal article" date="2016" name="Genome Announc.">
        <title>Revised genome sequence of the purple photosynthetic bacterium Blastochloris viridis.</title>
        <authorList>
            <person name="Liu L.N."/>
            <person name="Faulkner M."/>
            <person name="Liu X."/>
            <person name="Huang F."/>
            <person name="Darby A.C."/>
            <person name="Hall N."/>
        </authorList>
    </citation>
    <scope>NUCLEOTIDE SEQUENCE [LARGE SCALE GENOMIC DNA]</scope>
    <source>
        <strain evidence="5">ATCC 19567 / DSM 133 / F</strain>
    </source>
</reference>
<dbReference type="Pfam" id="PF09539">
    <property type="entry name" value="DUF2385"/>
    <property type="match status" value="1"/>
</dbReference>
<dbReference type="EMBL" id="LN907867">
    <property type="protein sequence ID" value="CUU42415.1"/>
    <property type="molecule type" value="Genomic_DNA"/>
</dbReference>
<dbReference type="InterPro" id="IPR012645">
    <property type="entry name" value="CHP02301"/>
</dbReference>
<feature type="signal peptide" evidence="2">
    <location>
        <begin position="1"/>
        <end position="21"/>
    </location>
</feature>
<dbReference type="RefSeq" id="WP_055037474.1">
    <property type="nucleotide sequence ID" value="NZ_AP014854.2"/>
</dbReference>
<dbReference type="EMBL" id="AP014854">
    <property type="protein sequence ID" value="BAS00353.1"/>
    <property type="molecule type" value="Genomic_DNA"/>
</dbReference>
<proteinExistence type="predicted"/>
<sequence>MAMWRHLALLLVLLAASPAEAQLRPPGSVGGPPGPPPPPRGWFFFDLFAPRRPPPPPQMLQPSQPTQPRHSSGGRSGQGAPGPKPPAEDAKPAVALPLAPPPPYEGDLMRIAEIMGALHYLRPLCGAPEGQRWRNEMQALIEAEAQSEDRKDKLTRGFNSGYVAFERTYRSCTPAATLAVERYLSEGSKLAHDVVARYSN</sequence>
<dbReference type="NCBIfam" id="TIGR02301">
    <property type="entry name" value="TIGR02301 family protein"/>
    <property type="match status" value="1"/>
</dbReference>
<dbReference type="STRING" id="1079.BVIR_1982"/>
<keyword evidence="5" id="KW-1185">Reference proteome</keyword>
<protein>
    <recommendedName>
        <fullName evidence="6">TIGR02301 family protein</fullName>
    </recommendedName>
</protein>
<evidence type="ECO:0000256" key="1">
    <source>
        <dbReference type="SAM" id="MobiDB-lite"/>
    </source>
</evidence>
<dbReference type="AlphaFoldDB" id="A0A0H5BDR3"/>
<reference evidence="3" key="1">
    <citation type="journal article" date="2015" name="Genome Announc.">
        <title>Complete Genome Sequence of the Bacteriochlorophyll b-Producing Photosynthetic Bacterium Blastochloris viridis.</title>
        <authorList>
            <person name="Tsukatani Y."/>
            <person name="Hirose Y."/>
            <person name="Harada J."/>
            <person name="Misawa N."/>
            <person name="Mori K."/>
            <person name="Inoue K."/>
            <person name="Tamiaki H."/>
        </authorList>
    </citation>
    <scope>NUCLEOTIDE SEQUENCE [LARGE SCALE GENOMIC DNA]</scope>
    <source>
        <strain evidence="3">DSM 133</strain>
    </source>
</reference>